<dbReference type="KEGG" id="vcn:VOLCADRAFT_103187"/>
<evidence type="ECO:0000313" key="3">
    <source>
        <dbReference type="Proteomes" id="UP000001058"/>
    </source>
</evidence>
<feature type="region of interest" description="Disordered" evidence="1">
    <location>
        <begin position="238"/>
        <end position="257"/>
    </location>
</feature>
<dbReference type="InterPro" id="IPR006502">
    <property type="entry name" value="PDDEXK-like"/>
</dbReference>
<dbReference type="AlphaFoldDB" id="D8TK21"/>
<evidence type="ECO:0000313" key="2">
    <source>
        <dbReference type="EMBL" id="EFJ52171.1"/>
    </source>
</evidence>
<keyword evidence="3" id="KW-1185">Reference proteome</keyword>
<protein>
    <submittedName>
        <fullName evidence="2">Uncharacterized protein</fullName>
    </submittedName>
</protein>
<evidence type="ECO:0000256" key="1">
    <source>
        <dbReference type="SAM" id="MobiDB-lite"/>
    </source>
</evidence>
<dbReference type="InParanoid" id="D8TK21"/>
<reference evidence="2 3" key="1">
    <citation type="journal article" date="2010" name="Science">
        <title>Genomic analysis of organismal complexity in the multicellular green alga Volvox carteri.</title>
        <authorList>
            <person name="Prochnik S.E."/>
            <person name="Umen J."/>
            <person name="Nedelcu A.M."/>
            <person name="Hallmann A."/>
            <person name="Miller S.M."/>
            <person name="Nishii I."/>
            <person name="Ferris P."/>
            <person name="Kuo A."/>
            <person name="Mitros T."/>
            <person name="Fritz-Laylin L.K."/>
            <person name="Hellsten U."/>
            <person name="Chapman J."/>
            <person name="Simakov O."/>
            <person name="Rensing S.A."/>
            <person name="Terry A."/>
            <person name="Pangilinan J."/>
            <person name="Kapitonov V."/>
            <person name="Jurka J."/>
            <person name="Salamov A."/>
            <person name="Shapiro H."/>
            <person name="Schmutz J."/>
            <person name="Grimwood J."/>
            <person name="Lindquist E."/>
            <person name="Lucas S."/>
            <person name="Grigoriev I.V."/>
            <person name="Schmitt R."/>
            <person name="Kirk D."/>
            <person name="Rokhsar D.S."/>
        </authorList>
    </citation>
    <scope>NUCLEOTIDE SEQUENCE [LARGE SCALE GENOMIC DNA]</scope>
    <source>
        <strain evidence="3">f. Nagariensis / Eve</strain>
    </source>
</reference>
<gene>
    <name evidence="2" type="ORF">VOLCADRAFT_103187</name>
</gene>
<sequence length="369" mass="39484">MSDLGEAGSDEDLQFQVDGLDSSSADFAKTSHAYSRAVCISFTFDQGKAAPFGNFESKVQHLVEDFIADNGGNNDQGIALLPLAAHLVKHGFQAVVAAPPKPSTAAPLSTRSINAPFLVVTRANADDVHGDVAMESPDQIRDKNKTFEAANPELVIVDAALREHLALAPATAAYQRALAAAVPEVFVGTYDRLIRLVGSLCPAIAANFTAQGMERPPWRSKAALLHRWSSVEEQERRLRVQWPPREQEASQAPSVKDLHEEGAVVEVPWPDGMPEMVITADAARFAAMNVVPIVGFAVGSVAVGEEPWRDTQPGAFSESFLRRTSLAESDFSSVDSGEVIAGLSPVSVFRDALPAIVAEPTTKVVMGFV</sequence>
<organism evidence="3">
    <name type="scientific">Volvox carteri f. nagariensis</name>
    <dbReference type="NCBI Taxonomy" id="3068"/>
    <lineage>
        <taxon>Eukaryota</taxon>
        <taxon>Viridiplantae</taxon>
        <taxon>Chlorophyta</taxon>
        <taxon>core chlorophytes</taxon>
        <taxon>Chlorophyceae</taxon>
        <taxon>CS clade</taxon>
        <taxon>Chlamydomonadales</taxon>
        <taxon>Volvocaceae</taxon>
        <taxon>Volvox</taxon>
    </lineage>
</organism>
<dbReference type="PANTHER" id="PTHR31579">
    <property type="entry name" value="OS03G0796600 PROTEIN"/>
    <property type="match status" value="1"/>
</dbReference>
<dbReference type="GeneID" id="9617943"/>
<name>D8TK21_VOLCA</name>
<proteinExistence type="predicted"/>
<dbReference type="RefSeq" id="XP_002946945.1">
    <property type="nucleotide sequence ID" value="XM_002946899.1"/>
</dbReference>
<dbReference type="Proteomes" id="UP000001058">
    <property type="component" value="Unassembled WGS sequence"/>
</dbReference>
<accession>D8TK21</accession>
<dbReference type="OrthoDB" id="691424at2759"/>
<dbReference type="PANTHER" id="PTHR31579:SF1">
    <property type="entry name" value="OS03G0796600 PROTEIN"/>
    <property type="match status" value="1"/>
</dbReference>
<dbReference type="Pfam" id="PF04720">
    <property type="entry name" value="PDDEXK_6"/>
    <property type="match status" value="1"/>
</dbReference>
<dbReference type="EMBL" id="GL378325">
    <property type="protein sequence ID" value="EFJ52171.1"/>
    <property type="molecule type" value="Genomic_DNA"/>
</dbReference>